<feature type="chain" id="PRO_5002040484" evidence="1">
    <location>
        <begin position="23"/>
        <end position="104"/>
    </location>
</feature>
<organism evidence="2">
    <name type="scientific">Yersinia ruckeri</name>
    <dbReference type="NCBI Taxonomy" id="29486"/>
    <lineage>
        <taxon>Bacteria</taxon>
        <taxon>Pseudomonadati</taxon>
        <taxon>Pseudomonadota</taxon>
        <taxon>Gammaproteobacteria</taxon>
        <taxon>Enterobacterales</taxon>
        <taxon>Yersiniaceae</taxon>
        <taxon>Yersinia</taxon>
    </lineage>
</organism>
<proteinExistence type="predicted"/>
<keyword evidence="1" id="KW-0732">Signal</keyword>
<dbReference type="EMBL" id="LN681231">
    <property type="protein sequence ID" value="CEK28118.1"/>
    <property type="molecule type" value="Genomic_DNA"/>
</dbReference>
<reference evidence="2" key="1">
    <citation type="journal article" date="2015" name="Genome Announc.">
        <title>Complete Genome Sequence of Yersinia ruckeri Strain CSF007-82, Etiologic Agent of Red Mouth Disease in Salmonid Fish.</title>
        <authorList>
            <person name="Nelson M.C."/>
            <person name="LaPatra S.E."/>
            <person name="Welch T.J."/>
            <person name="Graf J."/>
        </authorList>
    </citation>
    <scope>NUCLEOTIDE SEQUENCE</scope>
    <source>
        <strain evidence="2">CSF007-82</strain>
    </source>
</reference>
<protein>
    <submittedName>
        <fullName evidence="2">Putative membrane protein</fullName>
    </submittedName>
</protein>
<evidence type="ECO:0000256" key="1">
    <source>
        <dbReference type="SAM" id="SignalP"/>
    </source>
</evidence>
<feature type="signal peptide" evidence="1">
    <location>
        <begin position="1"/>
        <end position="22"/>
    </location>
</feature>
<accession>A0A0A8VIB7</accession>
<dbReference type="AlphaFoldDB" id="A0A0A8VIB7"/>
<evidence type="ECO:0000313" key="2">
    <source>
        <dbReference type="EMBL" id="CEK28118.1"/>
    </source>
</evidence>
<gene>
    <name evidence="2" type="ORF">CSF007_11880</name>
</gene>
<name>A0A0A8VIB7_YERRU</name>
<sequence length="104" mass="11396">MTMSNYRLLGLALICFSGMALADNAANTGTVSFTGAIVDTSCQFEVVVQTLETHCYRNGKIFNQRQVITADSAMTLQLPANMGTSKTEWLNKQHSLAIVTISYR</sequence>